<feature type="region of interest" description="Disordered" evidence="2">
    <location>
        <begin position="285"/>
        <end position="312"/>
    </location>
</feature>
<evidence type="ECO:0000256" key="1">
    <source>
        <dbReference type="SAM" id="Coils"/>
    </source>
</evidence>
<feature type="compositionally biased region" description="Basic and acidic residues" evidence="2">
    <location>
        <begin position="1176"/>
        <end position="1185"/>
    </location>
</feature>
<feature type="region of interest" description="Disordered" evidence="2">
    <location>
        <begin position="430"/>
        <end position="450"/>
    </location>
</feature>
<dbReference type="Pfam" id="PF25986">
    <property type="entry name" value="Kazrin"/>
    <property type="match status" value="1"/>
</dbReference>
<feature type="compositionally biased region" description="Basic and acidic residues" evidence="2">
    <location>
        <begin position="966"/>
        <end position="979"/>
    </location>
</feature>
<feature type="compositionally biased region" description="Low complexity" evidence="2">
    <location>
        <begin position="533"/>
        <end position="542"/>
    </location>
</feature>
<feature type="compositionally biased region" description="Gly residues" evidence="2">
    <location>
        <begin position="552"/>
        <end position="561"/>
    </location>
</feature>
<organism evidence="4 5">
    <name type="scientific">Plakobranchus ocellatus</name>
    <dbReference type="NCBI Taxonomy" id="259542"/>
    <lineage>
        <taxon>Eukaryota</taxon>
        <taxon>Metazoa</taxon>
        <taxon>Spiralia</taxon>
        <taxon>Lophotrochozoa</taxon>
        <taxon>Mollusca</taxon>
        <taxon>Gastropoda</taxon>
        <taxon>Heterobranchia</taxon>
        <taxon>Euthyneura</taxon>
        <taxon>Panpulmonata</taxon>
        <taxon>Sacoglossa</taxon>
        <taxon>Placobranchoidea</taxon>
        <taxon>Plakobranchidae</taxon>
        <taxon>Plakobranchus</taxon>
    </lineage>
</organism>
<feature type="coiled-coil region" evidence="1">
    <location>
        <begin position="196"/>
        <end position="265"/>
    </location>
</feature>
<dbReference type="EMBL" id="BLXT01000300">
    <property type="protein sequence ID" value="GFN75877.1"/>
    <property type="molecule type" value="Genomic_DNA"/>
</dbReference>
<feature type="compositionally biased region" description="Polar residues" evidence="2">
    <location>
        <begin position="438"/>
        <end position="450"/>
    </location>
</feature>
<dbReference type="Proteomes" id="UP000735302">
    <property type="component" value="Unassembled WGS sequence"/>
</dbReference>
<dbReference type="InterPro" id="IPR059089">
    <property type="entry name" value="Kazrin_N"/>
</dbReference>
<feature type="compositionally biased region" description="Basic and acidic residues" evidence="2">
    <location>
        <begin position="1389"/>
        <end position="1400"/>
    </location>
</feature>
<accession>A0AAV3Y0U2</accession>
<feature type="compositionally biased region" description="Basic and acidic residues" evidence="2">
    <location>
        <begin position="1337"/>
        <end position="1349"/>
    </location>
</feature>
<sequence>MGLAHTGQAKLNTLTDENAIVCFPAIQSLDSLNDQIIQYIIAAQASTPDSNPSPHPESQRDQTGDTDDPDKLQALEDNGENALTIEDSSKTISAANLNLSSPAAHASMVIIRRLLLDAQTRFRRMVEDNRQLAAHIDSSIQSANQEVCLLRTELASTNKRLSLISSEEMAARADMATQVNGSCLEAVNSIEDKDKETSYREEVEALLKSNEQLVEEYRHLLQDHKTLSLASDELQVDNERLKGECLRLESELQNLSQDYEVLVKEVKAERSPGQGQDTAIGQLQERQEVKGEACASPAKSANPGPPVAPRPSYGELKLELIQARQELNRAKELLHGMKSDRKRLKGEKLELLGQMKQLYSTLEEKETELQDFIKNYEQRVKESDEIIKKLAKEKEKAERDKWDIVTRAKEASERAVKLKAQLDTRDAQLSEANKKLSNHSGASNADETNASISQTASTIIDEDVDDIFVNINGNGFSTLEESSVLNCTIAAKNSEQSPGVVSSGSGGHNSGSTSPSGQVFRWFTQSSDLDLGLSDVSSTSGTAEDGANPGETDGGGKGGGALLTIGKGSKGSGKKKKNTTIGESLSRVFSRGKMRRSLILPHPEAVFNDSLPKLSVLSEDNYQEKLATIEKMVGVHMREWRAHQVLAWLEITLAMPMYAQNCLTNVKSGKVLLGLSDSELSAAMGVTNTMHRRKLRLAIEQHRNPDDIKYMKASEMDSTWVAHRLLPDLGLPQYTGVFEEQLCDGHVLNTLTRRDLEKHFAVHRKFHQSSILHAVELMRRIDFNKEKLYHRRNTIEDKDTDLIVWTNERLMKWLRTIDLGEYSELLLESGVHGALMVLEPSFNTDSLASILGIPLSKSYITRHLSSELDKILKPARKYERGLHILRAALDPRDSMDKPMDMIVRGKASTSSVKVGQGHLEGEQKSTPGVHKLSRSVSMDDERRRSLEEGRSRLSFRGSFGRAFGKKSGDDSRVSKDSKASKARISAPISIVVSPDLIAKGGHAELMKKGFYIKEPTANRSSTSSAGFIETNTLDAKGCCTSSDKVKSTPSRPINDGSINPKSPLLNSQTRKASNSKANPLSTSTCSPSSQSPSSFTVSISSNSSSKAKPPKKTYKTITSSNPEQDISTTMKVIKDNRRKGQKTSTSQQKVRLQHSNSPAANIGIKTSEESSLPENDEGKIEKSCKETQIQKDTQCLLIIDDEVDNVQFNKNSQAAKQLYDQNQSTLDGHSSMEVVAISNQDEKIFHNKKLTINVNESMANEFSNPKHVQTPSVDVEDLRLSSFVKEADDEGKSQVKSTTFVCHENQKTSAGTLLTTTNLEYECQDLIERNVTTTTSREAEPQVHAHDMQCELESSDNPKIGHVVPRGSEGESENTQKKTSSESNCKPQSDPEKVETDKTFPKTTSV</sequence>
<dbReference type="SUPFAM" id="SSF47769">
    <property type="entry name" value="SAM/Pointed domain"/>
    <property type="match status" value="3"/>
</dbReference>
<feature type="compositionally biased region" description="Low complexity" evidence="2">
    <location>
        <begin position="1079"/>
        <end position="1107"/>
    </location>
</feature>
<feature type="coiled-coil region" evidence="1">
    <location>
        <begin position="313"/>
        <end position="400"/>
    </location>
</feature>
<feature type="compositionally biased region" description="Polar residues" evidence="2">
    <location>
        <begin position="1142"/>
        <end position="1159"/>
    </location>
</feature>
<protein>
    <submittedName>
        <fullName evidence="4">Kazrin</fullName>
    </submittedName>
</protein>
<dbReference type="InterPro" id="IPR013761">
    <property type="entry name" value="SAM/pointed_sf"/>
</dbReference>
<feature type="region of interest" description="Disordered" evidence="2">
    <location>
        <begin position="1038"/>
        <end position="1185"/>
    </location>
</feature>
<feature type="region of interest" description="Disordered" evidence="2">
    <location>
        <begin position="907"/>
        <end position="949"/>
    </location>
</feature>
<reference evidence="4 5" key="1">
    <citation type="journal article" date="2021" name="Elife">
        <title>Chloroplast acquisition without the gene transfer in kleptoplastic sea slugs, Plakobranchus ocellatus.</title>
        <authorList>
            <person name="Maeda T."/>
            <person name="Takahashi S."/>
            <person name="Yoshida T."/>
            <person name="Shimamura S."/>
            <person name="Takaki Y."/>
            <person name="Nagai Y."/>
            <person name="Toyoda A."/>
            <person name="Suzuki Y."/>
            <person name="Arimoto A."/>
            <person name="Ishii H."/>
            <person name="Satoh N."/>
            <person name="Nishiyama T."/>
            <person name="Hasebe M."/>
            <person name="Maruyama T."/>
            <person name="Minagawa J."/>
            <person name="Obokata J."/>
            <person name="Shigenobu S."/>
        </authorList>
    </citation>
    <scope>NUCLEOTIDE SEQUENCE [LARGE SCALE GENOMIC DNA]</scope>
</reference>
<feature type="domain" description="SAM" evidence="3">
    <location>
        <begin position="712"/>
        <end position="781"/>
    </location>
</feature>
<name>A0AAV3Y0U2_9GAST</name>
<feature type="region of interest" description="Disordered" evidence="2">
    <location>
        <begin position="44"/>
        <end position="72"/>
    </location>
</feature>
<dbReference type="SMART" id="SM00454">
    <property type="entry name" value="SAM"/>
    <property type="match status" value="3"/>
</dbReference>
<comment type="caution">
    <text evidence="4">The sequence shown here is derived from an EMBL/GenBank/DDBJ whole genome shotgun (WGS) entry which is preliminary data.</text>
</comment>
<feature type="region of interest" description="Disordered" evidence="2">
    <location>
        <begin position="533"/>
        <end position="579"/>
    </location>
</feature>
<feature type="compositionally biased region" description="Basic and acidic residues" evidence="2">
    <location>
        <begin position="937"/>
        <end position="949"/>
    </location>
</feature>
<dbReference type="InterPro" id="IPR037614">
    <property type="entry name" value="Kazrin"/>
</dbReference>
<evidence type="ECO:0000313" key="4">
    <source>
        <dbReference type="EMBL" id="GFN75877.1"/>
    </source>
</evidence>
<dbReference type="PANTHER" id="PTHR12776">
    <property type="entry name" value="KAZRIN-RELATED"/>
    <property type="match status" value="1"/>
</dbReference>
<feature type="domain" description="SAM" evidence="3">
    <location>
        <begin position="805"/>
        <end position="836"/>
    </location>
</feature>
<dbReference type="PANTHER" id="PTHR12776:SF1">
    <property type="entry name" value="KAZRIN"/>
    <property type="match status" value="1"/>
</dbReference>
<feature type="domain" description="SAM" evidence="3">
    <location>
        <begin position="640"/>
        <end position="705"/>
    </location>
</feature>
<feature type="compositionally biased region" description="Polar residues" evidence="2">
    <location>
        <begin position="1121"/>
        <end position="1130"/>
    </location>
</feature>
<feature type="region of interest" description="Disordered" evidence="2">
    <location>
        <begin position="964"/>
        <end position="983"/>
    </location>
</feature>
<dbReference type="PROSITE" id="PS50105">
    <property type="entry name" value="SAM_DOMAIN"/>
    <property type="match status" value="3"/>
</dbReference>
<proteinExistence type="predicted"/>
<keyword evidence="1" id="KW-0175">Coiled coil</keyword>
<evidence type="ECO:0000256" key="2">
    <source>
        <dbReference type="SAM" id="MobiDB-lite"/>
    </source>
</evidence>
<dbReference type="Pfam" id="PF07647">
    <property type="entry name" value="SAM_2"/>
    <property type="match status" value="1"/>
</dbReference>
<feature type="region of interest" description="Disordered" evidence="2">
    <location>
        <begin position="1333"/>
        <end position="1406"/>
    </location>
</feature>
<keyword evidence="5" id="KW-1185">Reference proteome</keyword>
<evidence type="ECO:0000313" key="5">
    <source>
        <dbReference type="Proteomes" id="UP000735302"/>
    </source>
</evidence>
<feature type="compositionally biased region" description="Basic and acidic residues" evidence="2">
    <location>
        <begin position="57"/>
        <end position="72"/>
    </location>
</feature>
<evidence type="ECO:0000259" key="3">
    <source>
        <dbReference type="PROSITE" id="PS50105"/>
    </source>
</evidence>
<gene>
    <name evidence="4" type="ORF">PoB_000238300</name>
</gene>
<feature type="compositionally biased region" description="Polar residues" evidence="2">
    <location>
        <begin position="1038"/>
        <end position="1078"/>
    </location>
</feature>
<dbReference type="Pfam" id="PF00536">
    <property type="entry name" value="SAM_1"/>
    <property type="match status" value="2"/>
</dbReference>
<dbReference type="Gene3D" id="1.10.150.50">
    <property type="entry name" value="Transcription Factor, Ets-1"/>
    <property type="match status" value="3"/>
</dbReference>
<dbReference type="InterPro" id="IPR001660">
    <property type="entry name" value="SAM"/>
</dbReference>
<feature type="region of interest" description="Disordered" evidence="2">
    <location>
        <begin position="494"/>
        <end position="518"/>
    </location>
</feature>